<dbReference type="EMBL" id="JBAWKC010000006">
    <property type="protein sequence ID" value="MFH6770085.1"/>
    <property type="molecule type" value="Genomic_DNA"/>
</dbReference>
<dbReference type="InterPro" id="IPR004842">
    <property type="entry name" value="SLC12A_fam"/>
</dbReference>
<name>A0ABW7MU49_9FLAO</name>
<evidence type="ECO:0000259" key="6">
    <source>
        <dbReference type="Pfam" id="PF00324"/>
    </source>
</evidence>
<feature type="transmembrane region" description="Helical" evidence="5">
    <location>
        <begin position="130"/>
        <end position="149"/>
    </location>
</feature>
<reference evidence="7 8" key="1">
    <citation type="submission" date="2024-02" db="EMBL/GenBank/DDBJ databases">
        <title>A Gaetbulibacter species isolated from tidal flats and genomic insights of their niches.</title>
        <authorList>
            <person name="Ye Y."/>
        </authorList>
    </citation>
    <scope>NUCLEOTIDE SEQUENCE [LARGE SCALE GENOMIC DNA]</scope>
    <source>
        <strain evidence="7 8">KEM-8</strain>
    </source>
</reference>
<accession>A0ABW7MU49</accession>
<organism evidence="7 8">
    <name type="scientific">Gaetbulibacter aquiaggeris</name>
    <dbReference type="NCBI Taxonomy" id="1735373"/>
    <lineage>
        <taxon>Bacteria</taxon>
        <taxon>Pseudomonadati</taxon>
        <taxon>Bacteroidota</taxon>
        <taxon>Flavobacteriia</taxon>
        <taxon>Flavobacteriales</taxon>
        <taxon>Flavobacteriaceae</taxon>
        <taxon>Gaetbulibacter</taxon>
    </lineage>
</organism>
<feature type="transmembrane region" description="Helical" evidence="5">
    <location>
        <begin position="12"/>
        <end position="36"/>
    </location>
</feature>
<evidence type="ECO:0000256" key="3">
    <source>
        <dbReference type="ARBA" id="ARBA00022989"/>
    </source>
</evidence>
<evidence type="ECO:0000256" key="1">
    <source>
        <dbReference type="ARBA" id="ARBA00004141"/>
    </source>
</evidence>
<sequence>MSKSLNEVKANFGTLPVFLTAISTILGAVMFLRFGYATGSVGFMGTLLIIFIGHLVTIPTAMALAEIATNQKVEGGGEYFIISRSFGVNIGAAIGIALYLSQAISVAFYVIAFGEAFDAIKPWVESEFGYILYDNRLFTIPALLLLISLMVTKGADLGMKALYVVVAILAVSLVLFFMGSTPYNEVFDSSLLFKSIDSENGFFFVFAIIFPAFTGMTAGVGLSGDLKDPKKSIPYGTLTATISGMIIYVFIAYKLFSSASPTDLVNDQLIMSKIALWGPIIPIGLAAATISSALGSFMVAPRTLQAIGGDQVFHNKFVNFWISKGSKKNNEPRNATIFTSVIALIFVLMGDVNAVAEIISMFFMVTYGSLCLISFMQHFAADPSYRPSFKSKWYLSLLGAIMCIYLMFKINTPYAMAAIALMVVLYFYISIKSNTSKGMANIFQGVIHQFNRTLQVFLQKAEKAKAEEDWRPAVLCLSKDSFERYSALEMMKWISYRYGFGTYIHFEKDNFSKESKLNAEKNLEKLIKISSSSKSNVFLETLISPSNTAAIVQAIQQPGISGQPNNMMLFEYKKGETEWLKSIIDNYSVLKTAEYDLCILATSDKGFGYKKDIHVWISEDDYENANLMILLSYIILGHRDWKKGQIKIYAAFPTESLKQEKEHLIQLTSSGRLPISANNIRVLALDKGGSKLDLINEYSQDADLTVIGFQESKGTTGIDIQFFEGYDKIGNVLFVNTLTSKFIK</sequence>
<keyword evidence="2 5" id="KW-0812">Transmembrane</keyword>
<dbReference type="InterPro" id="IPR004841">
    <property type="entry name" value="AA-permease/SLC12A_dom"/>
</dbReference>
<feature type="transmembrane region" description="Helical" evidence="5">
    <location>
        <begin position="235"/>
        <end position="256"/>
    </location>
</feature>
<feature type="domain" description="Amino acid permease/ SLC12A" evidence="6">
    <location>
        <begin position="17"/>
        <end position="457"/>
    </location>
</feature>
<feature type="transmembrane region" description="Helical" evidence="5">
    <location>
        <begin position="358"/>
        <end position="381"/>
    </location>
</feature>
<comment type="subcellular location">
    <subcellularLocation>
        <location evidence="1">Membrane</location>
        <topology evidence="1">Multi-pass membrane protein</topology>
    </subcellularLocation>
</comment>
<evidence type="ECO:0000313" key="7">
    <source>
        <dbReference type="EMBL" id="MFH6770085.1"/>
    </source>
</evidence>
<feature type="transmembrane region" description="Helical" evidence="5">
    <location>
        <begin position="161"/>
        <end position="181"/>
    </location>
</feature>
<evidence type="ECO:0000313" key="8">
    <source>
        <dbReference type="Proteomes" id="UP001610104"/>
    </source>
</evidence>
<comment type="caution">
    <text evidence="7">The sequence shown here is derived from an EMBL/GenBank/DDBJ whole genome shotgun (WGS) entry which is preliminary data.</text>
</comment>
<evidence type="ECO:0000256" key="5">
    <source>
        <dbReference type="SAM" id="Phobius"/>
    </source>
</evidence>
<feature type="transmembrane region" description="Helical" evidence="5">
    <location>
        <begin position="86"/>
        <end position="110"/>
    </location>
</feature>
<gene>
    <name evidence="7" type="ORF">V8G56_15145</name>
</gene>
<dbReference type="RefSeq" id="WP_395439307.1">
    <property type="nucleotide sequence ID" value="NZ_JBAWKC010000006.1"/>
</dbReference>
<feature type="transmembrane region" description="Helical" evidence="5">
    <location>
        <begin position="334"/>
        <end position="352"/>
    </location>
</feature>
<dbReference type="Gene3D" id="1.20.1740.10">
    <property type="entry name" value="Amino acid/polyamine transporter I"/>
    <property type="match status" value="1"/>
</dbReference>
<dbReference type="Proteomes" id="UP001610104">
    <property type="component" value="Unassembled WGS sequence"/>
</dbReference>
<evidence type="ECO:0000256" key="2">
    <source>
        <dbReference type="ARBA" id="ARBA00022692"/>
    </source>
</evidence>
<dbReference type="PANTHER" id="PTHR11827">
    <property type="entry name" value="SOLUTE CARRIER FAMILY 12, CATION COTRANSPORTERS"/>
    <property type="match status" value="1"/>
</dbReference>
<dbReference type="PANTHER" id="PTHR11827:SF72">
    <property type="entry name" value="GH08340P"/>
    <property type="match status" value="1"/>
</dbReference>
<feature type="transmembrane region" description="Helical" evidence="5">
    <location>
        <begin position="42"/>
        <end position="65"/>
    </location>
</feature>
<keyword evidence="8" id="KW-1185">Reference proteome</keyword>
<keyword evidence="3 5" id="KW-1133">Transmembrane helix</keyword>
<evidence type="ECO:0000256" key="4">
    <source>
        <dbReference type="ARBA" id="ARBA00023136"/>
    </source>
</evidence>
<feature type="transmembrane region" description="Helical" evidence="5">
    <location>
        <begin position="414"/>
        <end position="431"/>
    </location>
</feature>
<dbReference type="Pfam" id="PF00324">
    <property type="entry name" value="AA_permease"/>
    <property type="match status" value="1"/>
</dbReference>
<keyword evidence="4 5" id="KW-0472">Membrane</keyword>
<proteinExistence type="predicted"/>
<protein>
    <recommendedName>
        <fullName evidence="6">Amino acid permease/ SLC12A domain-containing protein</fullName>
    </recommendedName>
</protein>
<feature type="transmembrane region" description="Helical" evidence="5">
    <location>
        <begin position="201"/>
        <end position="223"/>
    </location>
</feature>
<feature type="transmembrane region" description="Helical" evidence="5">
    <location>
        <begin position="393"/>
        <end position="408"/>
    </location>
</feature>
<feature type="transmembrane region" description="Helical" evidence="5">
    <location>
        <begin position="276"/>
        <end position="300"/>
    </location>
</feature>